<sequence length="875" mass="101758">PQFHIKKKLYFWTGWKIFANNKHNLNVLFVLQHDSCFGWNCERGCDCESESGETPLIFRSFRKQLLKNFLSSFSWRFSLQITVKMAKKKSDEQPTEGSGDTEYGEEPNFDDPPGFVDDISDEELLADMMKQKPCATDGVESVIVVDNIPIVGPPRMEKLKSVIEKLFFSFGEVTNVFYPLDDNGNTKGYVFLEYKNPENAEEAVKEMHNHRLDKNYTFAVNLFTDFAKYENIPKEWEPPKAQPYTVQSDLYNFLLEPDAYDQFCVAAETAPSNVQVQFWQNTLPEPTDIEKRDRFTDTFVKWSPQGTYIVTFHKPGVVLWGGTKFVKINKFPHTGTQFVDFSPCEQYLVTYGPTPQGQKIIIWDIRTGQEKRSFISDGVSNLSMFRWSHDDKYVARMDEGAIYIYETPNFYLLDMKSIKVPGIRNFSWSPTDNIIAYWVAETTDVPAKVSLLEIPKKREIRNKNLFNVADCKIHWQQSGDYLCVKVDRFSKLKKDKKDSDVKFLGMFYNFEIFHMRERDIPVDSVEIKDLILAFAWEPIGQKFAIIHGEQTSANVTFYKVQTGQKPSLIKKLEKKVCTHLFWSPRGQFIVLANLTLGVFEFIDTNNYFMVMNTGDHFRASEVEWDPTGRYVVTGVSSWKVKEDNGYYLWNFQGRCQKRVMLKNFVQFLWRPRPASLLTEAEQKNILKELKKYYPQFESKDRMRMTRASKELLEKRAKLREQFNEYRNKRISEWQSQKTRRLQMRNRELIAGIGMTAVKLIERGNSSAINDTVQTNVMGLIYCTREAILSMKERRVAGQVVHISSIMGHKVIMPPPGLDNVHFNVYPATKFAVTALTESLRLEMVRDDIDTDTLDTSDVEEEIVEFLVKEETTILE</sequence>
<dbReference type="InterPro" id="IPR013979">
    <property type="entry name" value="TIF_beta_prop-like"/>
</dbReference>
<dbReference type="GO" id="GO:0003743">
    <property type="term" value="F:translation initiation factor activity"/>
    <property type="evidence" value="ECO:0007669"/>
    <property type="project" value="UniProtKB-UniRule"/>
</dbReference>
<dbReference type="FunFam" id="2.130.10.10:FF:001060">
    <property type="entry name" value="Eukaryotic translation initiation factor 3 subunit B"/>
    <property type="match status" value="1"/>
</dbReference>
<dbReference type="InterPro" id="IPR015943">
    <property type="entry name" value="WD40/YVTN_repeat-like_dom_sf"/>
</dbReference>
<reference evidence="14" key="1">
    <citation type="submission" date="2020-05" db="UniProtKB">
        <authorList>
            <consortium name="EnsemblMetazoa"/>
        </authorList>
    </citation>
    <scope>IDENTIFICATION</scope>
    <source>
        <strain evidence="14">Jacobina</strain>
    </source>
</reference>
<dbReference type="SUPFAM" id="SSF51735">
    <property type="entry name" value="NAD(P)-binding Rossmann-fold domains"/>
    <property type="match status" value="1"/>
</dbReference>
<keyword evidence="4" id="KW-0853">WD repeat</keyword>
<feature type="region of interest" description="Disordered" evidence="12">
    <location>
        <begin position="88"/>
        <end position="112"/>
    </location>
</feature>
<dbReference type="SUPFAM" id="SSF69322">
    <property type="entry name" value="Tricorn protease domain 2"/>
    <property type="match status" value="1"/>
</dbReference>
<dbReference type="SUPFAM" id="SSF54928">
    <property type="entry name" value="RNA-binding domain, RBD"/>
    <property type="match status" value="1"/>
</dbReference>
<dbReference type="Gene3D" id="3.30.70.330">
    <property type="match status" value="1"/>
</dbReference>
<feature type="coiled-coil region" evidence="11">
    <location>
        <begin position="701"/>
        <end position="728"/>
    </location>
</feature>
<dbReference type="Pfam" id="PF00106">
    <property type="entry name" value="adh_short"/>
    <property type="match status" value="1"/>
</dbReference>
<keyword evidence="6 10" id="KW-0694">RNA-binding</keyword>
<keyword evidence="15" id="KW-1185">Reference proteome</keyword>
<dbReference type="EnsemblMetazoa" id="LLOJ009307-RA">
    <property type="protein sequence ID" value="LLOJ009307-PA"/>
    <property type="gene ID" value="LLOJ009307"/>
</dbReference>
<evidence type="ECO:0000256" key="3">
    <source>
        <dbReference type="ARBA" id="ARBA00022540"/>
    </source>
</evidence>
<evidence type="ECO:0000256" key="11">
    <source>
        <dbReference type="SAM" id="Coils"/>
    </source>
</evidence>
<keyword evidence="7 10" id="KW-0648">Protein biosynthesis</keyword>
<dbReference type="GO" id="GO:0016282">
    <property type="term" value="C:eukaryotic 43S preinitiation complex"/>
    <property type="evidence" value="ECO:0007669"/>
    <property type="project" value="UniProtKB-UniRule"/>
</dbReference>
<dbReference type="InterPro" id="IPR011400">
    <property type="entry name" value="EIF3B"/>
</dbReference>
<dbReference type="InterPro" id="IPR034363">
    <property type="entry name" value="eIF3B_RRM"/>
</dbReference>
<comment type="function">
    <text evidence="10">RNA-binding component of the eukaryotic translation initiation factor 3 (eIF-3) complex, which is involved in protein synthesis of a specialized repertoire of mRNAs and, together with other initiation factors, stimulates binding of mRNA and methionyl-tRNAi to the 40S ribosome. The eIF-3 complex specifically targets and initiates translation of a subset of mRNAs involved in cell proliferation.</text>
</comment>
<dbReference type="PANTHER" id="PTHR14068:SF0">
    <property type="entry name" value="EUKARYOTIC TRANSLATION INITIATION FACTOR 3 SUBUNIT B"/>
    <property type="match status" value="1"/>
</dbReference>
<dbReference type="PROSITE" id="PS50102">
    <property type="entry name" value="RRM"/>
    <property type="match status" value="1"/>
</dbReference>
<dbReference type="InterPro" id="IPR000504">
    <property type="entry name" value="RRM_dom"/>
</dbReference>
<dbReference type="InterPro" id="IPR002347">
    <property type="entry name" value="SDR_fam"/>
</dbReference>
<keyword evidence="5" id="KW-0677">Repeat</keyword>
<dbReference type="Pfam" id="PF08662">
    <property type="entry name" value="eIF2A"/>
    <property type="match status" value="1"/>
</dbReference>
<dbReference type="AlphaFoldDB" id="A0A1B0CWC3"/>
<dbReference type="GO" id="GO:0005852">
    <property type="term" value="C:eukaryotic translation initiation factor 3 complex"/>
    <property type="evidence" value="ECO:0007669"/>
    <property type="project" value="UniProtKB-UniRule"/>
</dbReference>
<dbReference type="VEuPathDB" id="VectorBase:LLOJ009307"/>
<dbReference type="InterPro" id="IPR012677">
    <property type="entry name" value="Nucleotide-bd_a/b_plait_sf"/>
</dbReference>
<organism evidence="14 15">
    <name type="scientific">Lutzomyia longipalpis</name>
    <name type="common">Sand fly</name>
    <dbReference type="NCBI Taxonomy" id="7200"/>
    <lineage>
        <taxon>Eukaryota</taxon>
        <taxon>Metazoa</taxon>
        <taxon>Ecdysozoa</taxon>
        <taxon>Arthropoda</taxon>
        <taxon>Hexapoda</taxon>
        <taxon>Insecta</taxon>
        <taxon>Pterygota</taxon>
        <taxon>Neoptera</taxon>
        <taxon>Endopterygota</taxon>
        <taxon>Diptera</taxon>
        <taxon>Nematocera</taxon>
        <taxon>Psychodoidea</taxon>
        <taxon>Psychodidae</taxon>
        <taxon>Lutzomyia</taxon>
        <taxon>Lutzomyia</taxon>
    </lineage>
</organism>
<dbReference type="FunFam" id="3.30.70.330:FF:000607">
    <property type="entry name" value="Eukaryotic translation initiation factor 3 subunit B"/>
    <property type="match status" value="1"/>
</dbReference>
<evidence type="ECO:0000256" key="2">
    <source>
        <dbReference type="ARBA" id="ARBA00022490"/>
    </source>
</evidence>
<dbReference type="Gene3D" id="2.130.10.10">
    <property type="entry name" value="YVTN repeat-like/Quinoprotein amine dehydrogenase"/>
    <property type="match status" value="1"/>
</dbReference>
<evidence type="ECO:0000256" key="8">
    <source>
        <dbReference type="ARBA" id="ARBA00023054"/>
    </source>
</evidence>
<dbReference type="GO" id="GO:0031369">
    <property type="term" value="F:translation initiation factor binding"/>
    <property type="evidence" value="ECO:0007669"/>
    <property type="project" value="InterPro"/>
</dbReference>
<evidence type="ECO:0000256" key="10">
    <source>
        <dbReference type="HAMAP-Rule" id="MF_03001"/>
    </source>
</evidence>
<dbReference type="Pfam" id="PF00076">
    <property type="entry name" value="RRM_1"/>
    <property type="match status" value="1"/>
</dbReference>
<dbReference type="CDD" id="cd12278">
    <property type="entry name" value="RRM_eIF3B"/>
    <property type="match status" value="1"/>
</dbReference>
<dbReference type="GO" id="GO:0003723">
    <property type="term" value="F:RNA binding"/>
    <property type="evidence" value="ECO:0007669"/>
    <property type="project" value="UniProtKB-UniRule"/>
</dbReference>
<dbReference type="PANTHER" id="PTHR14068">
    <property type="entry name" value="EUKARYOTIC TRANSLATION INITIATION FACTOR 3 EIF3 -RELATED"/>
    <property type="match status" value="1"/>
</dbReference>
<dbReference type="InterPro" id="IPR035979">
    <property type="entry name" value="RBD_domain_sf"/>
</dbReference>
<keyword evidence="2 10" id="KW-0963">Cytoplasm</keyword>
<dbReference type="Proteomes" id="UP000092461">
    <property type="component" value="Unassembled WGS sequence"/>
</dbReference>
<keyword evidence="8 11" id="KW-0175">Coiled coil</keyword>
<evidence type="ECO:0000256" key="1">
    <source>
        <dbReference type="ARBA" id="ARBA00004496"/>
    </source>
</evidence>
<proteinExistence type="inferred from homology"/>
<protein>
    <recommendedName>
        <fullName evidence="10">Eukaryotic translation initiation factor 3 subunit B</fullName>
        <shortName evidence="10">eIF3b</shortName>
    </recommendedName>
    <alternativeName>
        <fullName evidence="10">Eukaryotic translation initiation factor 3 subunit 9</fullName>
    </alternativeName>
</protein>
<evidence type="ECO:0000259" key="13">
    <source>
        <dbReference type="PROSITE" id="PS50102"/>
    </source>
</evidence>
<dbReference type="Gene3D" id="3.40.50.720">
    <property type="entry name" value="NAD(P)-binding Rossmann-like Domain"/>
    <property type="match status" value="1"/>
</dbReference>
<accession>A0A1B0CWC3</accession>
<comment type="similarity">
    <text evidence="10">Belongs to the eIF-3 subunit B family.</text>
</comment>
<dbReference type="VEuPathDB" id="VectorBase:LLONM1_007796"/>
<feature type="domain" description="RRM" evidence="13">
    <location>
        <begin position="141"/>
        <end position="225"/>
    </location>
</feature>
<evidence type="ECO:0000256" key="6">
    <source>
        <dbReference type="ARBA" id="ARBA00022884"/>
    </source>
</evidence>
<evidence type="ECO:0000256" key="12">
    <source>
        <dbReference type="SAM" id="MobiDB-lite"/>
    </source>
</evidence>
<evidence type="ECO:0000313" key="15">
    <source>
        <dbReference type="Proteomes" id="UP000092461"/>
    </source>
</evidence>
<evidence type="ECO:0000313" key="14">
    <source>
        <dbReference type="EnsemblMetazoa" id="LLOJ009307-PA"/>
    </source>
</evidence>
<keyword evidence="3 10" id="KW-0396">Initiation factor</keyword>
<evidence type="ECO:0000256" key="4">
    <source>
        <dbReference type="ARBA" id="ARBA00022574"/>
    </source>
</evidence>
<dbReference type="InterPro" id="IPR036291">
    <property type="entry name" value="NAD(P)-bd_dom_sf"/>
</dbReference>
<dbReference type="GO" id="GO:0001732">
    <property type="term" value="P:formation of cytoplasmic translation initiation complex"/>
    <property type="evidence" value="ECO:0007669"/>
    <property type="project" value="UniProtKB-UniRule"/>
</dbReference>
<evidence type="ECO:0000256" key="9">
    <source>
        <dbReference type="ARBA" id="ARBA00047068"/>
    </source>
</evidence>
<comment type="subunit">
    <text evidence="9">Component of the eukaryotic translation initiation factor 3 (eIF-3) complex. The eIF-3 complex interacts with pix. Interacts with mxt.</text>
</comment>
<dbReference type="HAMAP" id="MF_03001">
    <property type="entry name" value="eIF3b"/>
    <property type="match status" value="1"/>
</dbReference>
<name>A0A1B0CWC3_LUTLO</name>
<comment type="subcellular location">
    <subcellularLocation>
        <location evidence="1 10">Cytoplasm</location>
    </subcellularLocation>
</comment>
<dbReference type="EMBL" id="AJWK01032233">
    <property type="status" value="NOT_ANNOTATED_CDS"/>
    <property type="molecule type" value="Genomic_DNA"/>
</dbReference>
<evidence type="ECO:0000256" key="5">
    <source>
        <dbReference type="ARBA" id="ARBA00022737"/>
    </source>
</evidence>
<dbReference type="GO" id="GO:0033290">
    <property type="term" value="C:eukaryotic 48S preinitiation complex"/>
    <property type="evidence" value="ECO:0007669"/>
    <property type="project" value="UniProtKB-UniRule"/>
</dbReference>
<dbReference type="SMART" id="SM00360">
    <property type="entry name" value="RRM"/>
    <property type="match status" value="1"/>
</dbReference>
<evidence type="ECO:0000256" key="7">
    <source>
        <dbReference type="ARBA" id="ARBA00022917"/>
    </source>
</evidence>